<dbReference type="Gene3D" id="3.40.50.1820">
    <property type="entry name" value="alpha/beta hydrolase"/>
    <property type="match status" value="1"/>
</dbReference>
<dbReference type="RefSeq" id="WP_097160025.1">
    <property type="nucleotide sequence ID" value="NZ_JBEPMQ010000009.1"/>
</dbReference>
<feature type="active site" description="Charge relay system" evidence="2">
    <location>
        <position position="207"/>
    </location>
</feature>
<dbReference type="AlphaFoldDB" id="A0A285D468"/>
<feature type="active site" description="Nucleophile" evidence="2">
    <location>
        <position position="78"/>
    </location>
</feature>
<reference evidence="5 6" key="1">
    <citation type="submission" date="2017-08" db="EMBL/GenBank/DDBJ databases">
        <authorList>
            <person name="de Groot N.N."/>
        </authorList>
    </citation>
    <scope>NUCLEOTIDE SEQUENCE [LARGE SCALE GENOMIC DNA]</scope>
    <source>
        <strain evidence="5 6">JC228</strain>
    </source>
</reference>
<evidence type="ECO:0000256" key="2">
    <source>
        <dbReference type="PIRSR" id="PIRSR017388-1"/>
    </source>
</evidence>
<proteinExistence type="predicted"/>
<organism evidence="5 6">
    <name type="scientific">Bacillus oleivorans</name>
    <dbReference type="NCBI Taxonomy" id="1448271"/>
    <lineage>
        <taxon>Bacteria</taxon>
        <taxon>Bacillati</taxon>
        <taxon>Bacillota</taxon>
        <taxon>Bacilli</taxon>
        <taxon>Bacillales</taxon>
        <taxon>Bacillaceae</taxon>
        <taxon>Bacillus</taxon>
    </lineage>
</organism>
<keyword evidence="1" id="KW-0378">Hydrolase</keyword>
<dbReference type="InterPro" id="IPR000073">
    <property type="entry name" value="AB_hydrolase_1"/>
</dbReference>
<dbReference type="SUPFAM" id="SSF53474">
    <property type="entry name" value="alpha/beta-Hydrolases"/>
    <property type="match status" value="1"/>
</dbReference>
<evidence type="ECO:0000256" key="1">
    <source>
        <dbReference type="ARBA" id="ARBA00022801"/>
    </source>
</evidence>
<dbReference type="GO" id="GO:0052689">
    <property type="term" value="F:carboxylic ester hydrolase activity"/>
    <property type="evidence" value="ECO:0007669"/>
    <property type="project" value="InterPro"/>
</dbReference>
<dbReference type="OrthoDB" id="9786110at2"/>
<dbReference type="EMBL" id="OAOP01000009">
    <property type="protein sequence ID" value="SNX74579.1"/>
    <property type="molecule type" value="Genomic_DNA"/>
</dbReference>
<feature type="active site" description="Charge relay system" evidence="2">
    <location>
        <position position="177"/>
    </location>
</feature>
<evidence type="ECO:0000256" key="3">
    <source>
        <dbReference type="PIRSR" id="PIRSR017388-2"/>
    </source>
</evidence>
<dbReference type="Pfam" id="PF12697">
    <property type="entry name" value="Abhydrolase_6"/>
    <property type="match status" value="1"/>
</dbReference>
<name>A0A285D468_9BACI</name>
<protein>
    <submittedName>
        <fullName evidence="5">Esterase/lipase</fullName>
    </submittedName>
</protein>
<feature type="binding site" evidence="3">
    <location>
        <position position="10"/>
    </location>
    <ligand>
        <name>substrate</name>
    </ligand>
</feature>
<dbReference type="PIRSF" id="PIRSF017388">
    <property type="entry name" value="Esterase_lipase"/>
    <property type="match status" value="1"/>
</dbReference>
<dbReference type="GO" id="GO:0016020">
    <property type="term" value="C:membrane"/>
    <property type="evidence" value="ECO:0007669"/>
    <property type="project" value="TreeGrafter"/>
</dbReference>
<feature type="domain" description="AB hydrolase-1" evidence="4">
    <location>
        <begin position="5"/>
        <end position="207"/>
    </location>
</feature>
<evidence type="ECO:0000259" key="4">
    <source>
        <dbReference type="Pfam" id="PF12697"/>
    </source>
</evidence>
<dbReference type="Proteomes" id="UP000219546">
    <property type="component" value="Unassembled WGS sequence"/>
</dbReference>
<dbReference type="InterPro" id="IPR012354">
    <property type="entry name" value="Esterase_lipase"/>
</dbReference>
<dbReference type="PANTHER" id="PTHR43798">
    <property type="entry name" value="MONOACYLGLYCEROL LIPASE"/>
    <property type="match status" value="1"/>
</dbReference>
<evidence type="ECO:0000313" key="5">
    <source>
        <dbReference type="EMBL" id="SNX74579.1"/>
    </source>
</evidence>
<keyword evidence="6" id="KW-1185">Reference proteome</keyword>
<evidence type="ECO:0000313" key="6">
    <source>
        <dbReference type="Proteomes" id="UP000219546"/>
    </source>
</evidence>
<sequence>MNGCLLIHGFTGGPHEIAPLEEYLRQKTDWHIVSPTLPGHGERLRLKGIYYYEWVRSAEEELKELLQICDTVYVVGFSMGGMIASFLAVKYPVAKLVLLSAALYYVNPRQLGLDIKHIMKDAMRGNLLESELFQRYKRKIASTPLSATTQFRKLVKDLKRYLPNVHAPTMIVQGLDDGVVPPKAAYALHNSIGAAEKKLLFLEKAQHIICHCEEKDVLFQDILSFLNEIPANNSKD</sequence>
<dbReference type="InterPro" id="IPR050266">
    <property type="entry name" value="AB_hydrolase_sf"/>
</dbReference>
<dbReference type="InterPro" id="IPR029058">
    <property type="entry name" value="AB_hydrolase_fold"/>
</dbReference>
<accession>A0A285D468</accession>
<dbReference type="PANTHER" id="PTHR43798:SF31">
    <property type="entry name" value="AB HYDROLASE SUPERFAMILY PROTEIN YCLE"/>
    <property type="match status" value="1"/>
</dbReference>
<feature type="binding site" evidence="3">
    <location>
        <position position="79"/>
    </location>
    <ligand>
        <name>substrate</name>
    </ligand>
</feature>
<gene>
    <name evidence="5" type="ORF">SAMN05877753_109190</name>
</gene>